<gene>
    <name evidence="5" type="primary">LOC107220530</name>
</gene>
<keyword evidence="3" id="KW-1133">Transmembrane helix</keyword>
<accession>A0ABM3FWA9</accession>
<evidence type="ECO:0000313" key="4">
    <source>
        <dbReference type="Proteomes" id="UP000829291"/>
    </source>
</evidence>
<dbReference type="PRINTS" id="PR00080">
    <property type="entry name" value="SDRFAMILY"/>
</dbReference>
<proteinExistence type="inferred from homology"/>
<evidence type="ECO:0000313" key="5">
    <source>
        <dbReference type="RefSeq" id="XP_046592298.1"/>
    </source>
</evidence>
<dbReference type="PANTHER" id="PTHR43157">
    <property type="entry name" value="PHOSPHATIDYLINOSITOL-GLYCAN BIOSYNTHESIS CLASS F PROTEIN-RELATED"/>
    <property type="match status" value="1"/>
</dbReference>
<dbReference type="SUPFAM" id="SSF51735">
    <property type="entry name" value="NAD(P)-binding Rossmann-fold domains"/>
    <property type="match status" value="1"/>
</dbReference>
<comment type="similarity">
    <text evidence="2">Belongs to the short-chain dehydrogenases/reductases (SDR) family.</text>
</comment>
<protein>
    <submittedName>
        <fullName evidence="5">Retinol dehydrogenase 13-like isoform X1</fullName>
    </submittedName>
</protein>
<dbReference type="RefSeq" id="XP_046592298.1">
    <property type="nucleotide sequence ID" value="XM_046736342.1"/>
</dbReference>
<dbReference type="Pfam" id="PF00106">
    <property type="entry name" value="adh_short"/>
    <property type="match status" value="1"/>
</dbReference>
<feature type="transmembrane region" description="Helical" evidence="3">
    <location>
        <begin position="21"/>
        <end position="41"/>
    </location>
</feature>
<dbReference type="Gene3D" id="3.40.50.720">
    <property type="entry name" value="NAD(P)-binding Rossmann-like Domain"/>
    <property type="match status" value="1"/>
</dbReference>
<organism evidence="4 5">
    <name type="scientific">Neodiprion lecontei</name>
    <name type="common">Redheaded pine sawfly</name>
    <dbReference type="NCBI Taxonomy" id="441921"/>
    <lineage>
        <taxon>Eukaryota</taxon>
        <taxon>Metazoa</taxon>
        <taxon>Ecdysozoa</taxon>
        <taxon>Arthropoda</taxon>
        <taxon>Hexapoda</taxon>
        <taxon>Insecta</taxon>
        <taxon>Pterygota</taxon>
        <taxon>Neoptera</taxon>
        <taxon>Endopterygota</taxon>
        <taxon>Hymenoptera</taxon>
        <taxon>Tenthredinoidea</taxon>
        <taxon>Diprionidae</taxon>
        <taxon>Diprioninae</taxon>
        <taxon>Neodiprion</taxon>
    </lineage>
</organism>
<dbReference type="CDD" id="cd05327">
    <property type="entry name" value="retinol-DH_like_SDR_c_like"/>
    <property type="match status" value="1"/>
</dbReference>
<dbReference type="InterPro" id="IPR002347">
    <property type="entry name" value="SDR_fam"/>
</dbReference>
<evidence type="ECO:0000256" key="1">
    <source>
        <dbReference type="ARBA" id="ARBA00023002"/>
    </source>
</evidence>
<reference evidence="5" key="1">
    <citation type="submission" date="2025-08" db="UniProtKB">
        <authorList>
            <consortium name="RefSeq"/>
        </authorList>
    </citation>
    <scope>IDENTIFICATION</scope>
    <source>
        <tissue evidence="5">Thorax and Abdomen</tissue>
    </source>
</reference>
<keyword evidence="3" id="KW-0472">Membrane</keyword>
<dbReference type="InterPro" id="IPR036291">
    <property type="entry name" value="NAD(P)-bd_dom_sf"/>
</dbReference>
<dbReference type="PANTHER" id="PTHR43157:SF31">
    <property type="entry name" value="PHOSPHATIDYLINOSITOL-GLYCAN BIOSYNTHESIS CLASS F PROTEIN"/>
    <property type="match status" value="1"/>
</dbReference>
<evidence type="ECO:0000256" key="2">
    <source>
        <dbReference type="RuleBase" id="RU000363"/>
    </source>
</evidence>
<sequence>MSQFAEFQHVLQEFSPLLDSYWPYVVGIVLGILTMISGWSFRAYMGGPDCPSEERIDGKTVVITGASSGIGRETALELARRGGHVVLAVKDEEAGNNVAEEIRAMPNGKADVRVVDLSSLKSVRAFAEDLELDQLDILINNAGIAFHPYEKTEEGFEMHFVTNYLGHFLLTHLLLPKLKAAKQGRIINVSAQAHIASEIHLDDLNLEKNFSPLEAFGQSKLALILMARHMGHVLKDTNVTVNAVNPGRVRGTRHMRRSPISSTYIIKLSMQPWMWLLLKNPVQGAQTSVYAAVSTQLEKSTGKYFSDCDVKTPSANAMDDDLAEMLYSKSLLLVQPFVELPEIVTTNE</sequence>
<keyword evidence="4" id="KW-1185">Reference proteome</keyword>
<keyword evidence="1" id="KW-0560">Oxidoreductase</keyword>
<dbReference type="PRINTS" id="PR00081">
    <property type="entry name" value="GDHRDH"/>
</dbReference>
<name>A0ABM3FWA9_NEOLC</name>
<dbReference type="Proteomes" id="UP000829291">
    <property type="component" value="Chromosome 4"/>
</dbReference>
<evidence type="ECO:0000256" key="3">
    <source>
        <dbReference type="SAM" id="Phobius"/>
    </source>
</evidence>
<keyword evidence="3" id="KW-0812">Transmembrane</keyword>
<dbReference type="GeneID" id="107220530"/>